<dbReference type="InterPro" id="IPR022907">
    <property type="entry name" value="VapC_family"/>
</dbReference>
<protein>
    <recommendedName>
        <fullName evidence="5">Ribonuclease VapC</fullName>
        <shortName evidence="5">RNase VapC</shortName>
        <ecNumber evidence="5">3.1.-.-</ecNumber>
    </recommendedName>
    <alternativeName>
        <fullName evidence="5">Toxin VapC</fullName>
    </alternativeName>
</protein>
<keyword evidence="4 5" id="KW-0378">Hydrolase</keyword>
<dbReference type="Gene3D" id="3.40.50.1010">
    <property type="entry name" value="5'-nuclease"/>
    <property type="match status" value="1"/>
</dbReference>
<evidence type="ECO:0000313" key="7">
    <source>
        <dbReference type="EMBL" id="MEK0083835.1"/>
    </source>
</evidence>
<comment type="function">
    <text evidence="5">Toxic component of a toxin-antitoxin (TA) system. An RNase.</text>
</comment>
<keyword evidence="1 5" id="KW-1277">Toxin-antitoxin system</keyword>
<accession>A0ABU8XTU8</accession>
<keyword evidence="5" id="KW-0800">Toxin</keyword>
<dbReference type="RefSeq" id="WP_418159679.1">
    <property type="nucleotide sequence ID" value="NZ_JBBLZC010000010.1"/>
</dbReference>
<evidence type="ECO:0000256" key="3">
    <source>
        <dbReference type="ARBA" id="ARBA00022723"/>
    </source>
</evidence>
<keyword evidence="2 5" id="KW-0540">Nuclease</keyword>
<proteinExistence type="inferred from homology"/>
<dbReference type="EMBL" id="JBBLZC010000010">
    <property type="protein sequence ID" value="MEK0083835.1"/>
    <property type="molecule type" value="Genomic_DNA"/>
</dbReference>
<dbReference type="SUPFAM" id="SSF88723">
    <property type="entry name" value="PIN domain-like"/>
    <property type="match status" value="1"/>
</dbReference>
<sequence>MSEVVLDASALLAVLHRERGSEVVEPLLGAAVIGAVNLAEVLAKLVDRGVPEDAAWSAVAGLGLHTVALDAVQVRATARLCTLTRRHELSLGDRACLALAECLRLPVLTADRSWAALGLSLDIRVIR</sequence>
<name>A0ABU8XTU8_9PROT</name>
<gene>
    <name evidence="5" type="primary">vapC</name>
    <name evidence="7" type="ORF">U1T56_11800</name>
</gene>
<evidence type="ECO:0000259" key="6">
    <source>
        <dbReference type="Pfam" id="PF01850"/>
    </source>
</evidence>
<feature type="binding site" evidence="5">
    <location>
        <position position="93"/>
    </location>
    <ligand>
        <name>Mg(2+)</name>
        <dbReference type="ChEBI" id="CHEBI:18420"/>
    </ligand>
</feature>
<keyword evidence="5" id="KW-0460">Magnesium</keyword>
<feature type="domain" description="PIN" evidence="6">
    <location>
        <begin position="4"/>
        <end position="116"/>
    </location>
</feature>
<dbReference type="EC" id="3.1.-.-" evidence="5"/>
<evidence type="ECO:0000256" key="2">
    <source>
        <dbReference type="ARBA" id="ARBA00022722"/>
    </source>
</evidence>
<dbReference type="Proteomes" id="UP001375743">
    <property type="component" value="Unassembled WGS sequence"/>
</dbReference>
<dbReference type="Pfam" id="PF01850">
    <property type="entry name" value="PIN"/>
    <property type="match status" value="1"/>
</dbReference>
<keyword evidence="8" id="KW-1185">Reference proteome</keyword>
<keyword evidence="3 5" id="KW-0479">Metal-binding</keyword>
<reference evidence="7 8" key="1">
    <citation type="submission" date="2024-01" db="EMBL/GenBank/DDBJ databases">
        <title>Multi-omics insights into the function and evolution of sodium benzoate biodegradation pathways in Benzoatithermus flavus gen. nov., sp. nov. from hot spring.</title>
        <authorList>
            <person name="Hu C.-J."/>
            <person name="Li W.-J."/>
        </authorList>
    </citation>
    <scope>NUCLEOTIDE SEQUENCE [LARGE SCALE GENOMIC DNA]</scope>
    <source>
        <strain evidence="7 8">SYSU G07066</strain>
    </source>
</reference>
<evidence type="ECO:0000256" key="5">
    <source>
        <dbReference type="HAMAP-Rule" id="MF_00265"/>
    </source>
</evidence>
<dbReference type="CDD" id="cd18682">
    <property type="entry name" value="PIN_VapC-like"/>
    <property type="match status" value="1"/>
</dbReference>
<evidence type="ECO:0000313" key="8">
    <source>
        <dbReference type="Proteomes" id="UP001375743"/>
    </source>
</evidence>
<comment type="similarity">
    <text evidence="5">Belongs to the PINc/VapC protein family.</text>
</comment>
<comment type="cofactor">
    <cofactor evidence="5">
        <name>Mg(2+)</name>
        <dbReference type="ChEBI" id="CHEBI:18420"/>
    </cofactor>
</comment>
<feature type="binding site" evidence="5">
    <location>
        <position position="7"/>
    </location>
    <ligand>
        <name>Mg(2+)</name>
        <dbReference type="ChEBI" id="CHEBI:18420"/>
    </ligand>
</feature>
<evidence type="ECO:0000256" key="1">
    <source>
        <dbReference type="ARBA" id="ARBA00022649"/>
    </source>
</evidence>
<dbReference type="HAMAP" id="MF_00265">
    <property type="entry name" value="VapC_Nob1"/>
    <property type="match status" value="1"/>
</dbReference>
<dbReference type="InterPro" id="IPR029060">
    <property type="entry name" value="PIN-like_dom_sf"/>
</dbReference>
<dbReference type="InterPro" id="IPR002716">
    <property type="entry name" value="PIN_dom"/>
</dbReference>
<evidence type="ECO:0000256" key="4">
    <source>
        <dbReference type="ARBA" id="ARBA00022801"/>
    </source>
</evidence>
<comment type="caution">
    <text evidence="7">The sequence shown here is derived from an EMBL/GenBank/DDBJ whole genome shotgun (WGS) entry which is preliminary data.</text>
</comment>
<organism evidence="7 8">
    <name type="scientific">Benzoatithermus flavus</name>
    <dbReference type="NCBI Taxonomy" id="3108223"/>
    <lineage>
        <taxon>Bacteria</taxon>
        <taxon>Pseudomonadati</taxon>
        <taxon>Pseudomonadota</taxon>
        <taxon>Alphaproteobacteria</taxon>
        <taxon>Geminicoccales</taxon>
        <taxon>Geminicoccaceae</taxon>
        <taxon>Benzoatithermus</taxon>
    </lineage>
</organism>